<keyword evidence="5 8" id="KW-1133">Transmembrane helix</keyword>
<feature type="transmembrane region" description="Helical" evidence="8">
    <location>
        <begin position="579"/>
        <end position="598"/>
    </location>
</feature>
<keyword evidence="2" id="KW-0813">Transport</keyword>
<feature type="region of interest" description="Disordered" evidence="7">
    <location>
        <begin position="67"/>
        <end position="87"/>
    </location>
</feature>
<dbReference type="PROSITE" id="PS50222">
    <property type="entry name" value="EF_HAND_2"/>
    <property type="match status" value="1"/>
</dbReference>
<organism evidence="11">
    <name type="scientific">Chrysotila carterae</name>
    <name type="common">Marine alga</name>
    <name type="synonym">Syracosphaera carterae</name>
    <dbReference type="NCBI Taxonomy" id="13221"/>
    <lineage>
        <taxon>Eukaryota</taxon>
        <taxon>Haptista</taxon>
        <taxon>Haptophyta</taxon>
        <taxon>Prymnesiophyceae</taxon>
        <taxon>Isochrysidales</taxon>
        <taxon>Isochrysidaceae</taxon>
        <taxon>Chrysotila</taxon>
    </lineage>
</organism>
<feature type="compositionally biased region" description="Polar residues" evidence="7">
    <location>
        <begin position="68"/>
        <end position="79"/>
    </location>
</feature>
<accession>A0A7S4B6L5</accession>
<feature type="transmembrane region" description="Helical" evidence="8">
    <location>
        <begin position="261"/>
        <end position="279"/>
    </location>
</feature>
<protein>
    <recommendedName>
        <fullName evidence="12">Major facilitator superfamily (MFS) profile domain-containing protein</fullName>
    </recommendedName>
</protein>
<dbReference type="Gene3D" id="1.20.1250.20">
    <property type="entry name" value="MFS general substrate transporter like domains"/>
    <property type="match status" value="1"/>
</dbReference>
<feature type="transmembrane region" description="Helical" evidence="8">
    <location>
        <begin position="447"/>
        <end position="472"/>
    </location>
</feature>
<sequence length="623" mass="64153">MWRRAGQRDLLRRGAGTLNSILQRGQIASGGSHCALYGNHTSQRRASPSHRALKPLHGACTPSIRHVCSSQDPQTSQSGLRGKSQLDATPESSVALQLFSTLGLTTFSPDDLRAAFDRLDATQSGVVSASALRAALRARAQTATNESKLEHEVEEMSALLMRRALESGGANELTYEQFRHSVTVMAEARDSRIWPIAMTMLVAGVAVGITTPVMPLLVRSLGLGEAQYGAVVSAFGAAKLLSNVPSAVLVDRYGRRTSMTAGLCVISLSTLALSFAGSVETLLCARAMTGVGVSALLAGATNSVADISTPLNRARMMAPMTVAFSSGTVLGPAIGGGLAGVGGIPFTFSTVAGLFFANAVSTRLLTSETKPAHQHPPRGTSATASSTATATPPADAATAKAAEDQPRGSATQASPQKHADAGGGIYSALVQTVRQWRPLLRSSEMRGVLGLNAAYWFALSGTQMTLLPLMLADADRFSLTPAQIGGLFAFQSAVSVAGAAPSAWLADKVGPGRVLAPAMCTSASAIAIFPFAETVPQAVAVLLLWSIGGTLLGSAPTAHASNIVGMQNRAQALALMRTAGDVGLLSGASVVGAAATLIGSEAAMQTTASFLLCSAASYVLLRR</sequence>
<dbReference type="SUPFAM" id="SSF47473">
    <property type="entry name" value="EF-hand"/>
    <property type="match status" value="1"/>
</dbReference>
<dbReference type="GO" id="GO:0022857">
    <property type="term" value="F:transmembrane transporter activity"/>
    <property type="evidence" value="ECO:0007669"/>
    <property type="project" value="InterPro"/>
</dbReference>
<dbReference type="GO" id="GO:0005886">
    <property type="term" value="C:plasma membrane"/>
    <property type="evidence" value="ECO:0007669"/>
    <property type="project" value="UniProtKB-SubCell"/>
</dbReference>
<dbReference type="AlphaFoldDB" id="A0A7S4B6L5"/>
<feature type="transmembrane region" description="Helical" evidence="8">
    <location>
        <begin position="226"/>
        <end position="249"/>
    </location>
</feature>
<evidence type="ECO:0000313" key="11">
    <source>
        <dbReference type="EMBL" id="CAE0755781.1"/>
    </source>
</evidence>
<feature type="transmembrane region" description="Helical" evidence="8">
    <location>
        <begin position="484"/>
        <end position="505"/>
    </location>
</feature>
<keyword evidence="3" id="KW-1003">Cell membrane</keyword>
<dbReference type="EMBL" id="HBIZ01013761">
    <property type="protein sequence ID" value="CAE0755781.1"/>
    <property type="molecule type" value="Transcribed_RNA"/>
</dbReference>
<evidence type="ECO:0000256" key="7">
    <source>
        <dbReference type="SAM" id="MobiDB-lite"/>
    </source>
</evidence>
<evidence type="ECO:0000259" key="9">
    <source>
        <dbReference type="PROSITE" id="PS50222"/>
    </source>
</evidence>
<feature type="domain" description="EF-hand" evidence="9">
    <location>
        <begin position="107"/>
        <end position="142"/>
    </location>
</feature>
<dbReference type="InterPro" id="IPR050171">
    <property type="entry name" value="MFS_Transporters"/>
</dbReference>
<evidence type="ECO:0000256" key="3">
    <source>
        <dbReference type="ARBA" id="ARBA00022475"/>
    </source>
</evidence>
<keyword evidence="4 8" id="KW-0812">Transmembrane</keyword>
<evidence type="ECO:0000256" key="8">
    <source>
        <dbReference type="SAM" id="Phobius"/>
    </source>
</evidence>
<feature type="region of interest" description="Disordered" evidence="7">
    <location>
        <begin position="368"/>
        <end position="420"/>
    </location>
</feature>
<dbReference type="InterPro" id="IPR011992">
    <property type="entry name" value="EF-hand-dom_pair"/>
</dbReference>
<dbReference type="PANTHER" id="PTHR23517">
    <property type="entry name" value="RESISTANCE PROTEIN MDTM, PUTATIVE-RELATED-RELATED"/>
    <property type="match status" value="1"/>
</dbReference>
<evidence type="ECO:0000259" key="10">
    <source>
        <dbReference type="PROSITE" id="PS50850"/>
    </source>
</evidence>
<dbReference type="InterPro" id="IPR011701">
    <property type="entry name" value="MFS"/>
</dbReference>
<dbReference type="Pfam" id="PF07690">
    <property type="entry name" value="MFS_1"/>
    <property type="match status" value="1"/>
</dbReference>
<proteinExistence type="predicted"/>
<gene>
    <name evidence="11" type="ORF">PCAR00345_LOCUS8369</name>
</gene>
<dbReference type="InterPro" id="IPR036259">
    <property type="entry name" value="MFS_trans_sf"/>
</dbReference>
<dbReference type="PROSITE" id="PS00216">
    <property type="entry name" value="SUGAR_TRANSPORT_1"/>
    <property type="match status" value="1"/>
</dbReference>
<dbReference type="InterPro" id="IPR005829">
    <property type="entry name" value="Sugar_transporter_CS"/>
</dbReference>
<evidence type="ECO:0000256" key="4">
    <source>
        <dbReference type="ARBA" id="ARBA00022692"/>
    </source>
</evidence>
<feature type="transmembrane region" description="Helical" evidence="8">
    <location>
        <begin position="193"/>
        <end position="214"/>
    </location>
</feature>
<comment type="subcellular location">
    <subcellularLocation>
        <location evidence="1">Cell membrane</location>
        <topology evidence="1">Multi-pass membrane protein</topology>
    </subcellularLocation>
</comment>
<feature type="transmembrane region" description="Helical" evidence="8">
    <location>
        <begin position="514"/>
        <end position="532"/>
    </location>
</feature>
<name>A0A7S4B6L5_CHRCT</name>
<evidence type="ECO:0000256" key="1">
    <source>
        <dbReference type="ARBA" id="ARBA00004651"/>
    </source>
</evidence>
<evidence type="ECO:0008006" key="12">
    <source>
        <dbReference type="Google" id="ProtNLM"/>
    </source>
</evidence>
<evidence type="ECO:0000256" key="6">
    <source>
        <dbReference type="ARBA" id="ARBA00023136"/>
    </source>
</evidence>
<dbReference type="InterPro" id="IPR002048">
    <property type="entry name" value="EF_hand_dom"/>
</dbReference>
<dbReference type="PROSITE" id="PS50850">
    <property type="entry name" value="MFS"/>
    <property type="match status" value="1"/>
</dbReference>
<dbReference type="Gene3D" id="1.10.238.10">
    <property type="entry name" value="EF-hand"/>
    <property type="match status" value="1"/>
</dbReference>
<dbReference type="PANTHER" id="PTHR23517:SF13">
    <property type="entry name" value="MAJOR FACILITATOR SUPERFAMILY MFS_1"/>
    <property type="match status" value="1"/>
</dbReference>
<feature type="domain" description="Major facilitator superfamily (MFS) profile" evidence="10">
    <location>
        <begin position="192"/>
        <end position="623"/>
    </location>
</feature>
<dbReference type="CDD" id="cd17325">
    <property type="entry name" value="MFS_MdtG_SLC18_like"/>
    <property type="match status" value="1"/>
</dbReference>
<feature type="transmembrane region" description="Helical" evidence="8">
    <location>
        <begin position="341"/>
        <end position="360"/>
    </location>
</feature>
<dbReference type="GO" id="GO:0005509">
    <property type="term" value="F:calcium ion binding"/>
    <property type="evidence" value="ECO:0007669"/>
    <property type="project" value="InterPro"/>
</dbReference>
<reference evidence="11" key="1">
    <citation type="submission" date="2021-01" db="EMBL/GenBank/DDBJ databases">
        <authorList>
            <person name="Corre E."/>
            <person name="Pelletier E."/>
            <person name="Niang G."/>
            <person name="Scheremetjew M."/>
            <person name="Finn R."/>
            <person name="Kale V."/>
            <person name="Holt S."/>
            <person name="Cochrane G."/>
            <person name="Meng A."/>
            <person name="Brown T."/>
            <person name="Cohen L."/>
        </authorList>
    </citation>
    <scope>NUCLEOTIDE SEQUENCE</scope>
    <source>
        <strain evidence="11">CCMP645</strain>
    </source>
</reference>
<dbReference type="InterPro" id="IPR020846">
    <property type="entry name" value="MFS_dom"/>
</dbReference>
<feature type="transmembrane region" description="Helical" evidence="8">
    <location>
        <begin position="538"/>
        <end position="558"/>
    </location>
</feature>
<evidence type="ECO:0000256" key="2">
    <source>
        <dbReference type="ARBA" id="ARBA00022448"/>
    </source>
</evidence>
<dbReference type="SUPFAM" id="SSF103473">
    <property type="entry name" value="MFS general substrate transporter"/>
    <property type="match status" value="1"/>
</dbReference>
<keyword evidence="6 8" id="KW-0472">Membrane</keyword>
<feature type="compositionally biased region" description="Low complexity" evidence="7">
    <location>
        <begin position="380"/>
        <end position="400"/>
    </location>
</feature>
<evidence type="ECO:0000256" key="5">
    <source>
        <dbReference type="ARBA" id="ARBA00022989"/>
    </source>
</evidence>